<feature type="domain" description="HTH HARE-type" evidence="5">
    <location>
        <begin position="15"/>
        <end position="82"/>
    </location>
</feature>
<evidence type="ECO:0000256" key="2">
    <source>
        <dbReference type="ARBA" id="ARBA00023163"/>
    </source>
</evidence>
<evidence type="ECO:0000259" key="5">
    <source>
        <dbReference type="Pfam" id="PF05066"/>
    </source>
</evidence>
<evidence type="ECO:0000259" key="7">
    <source>
        <dbReference type="Pfam" id="PF15613"/>
    </source>
</evidence>
<evidence type="ECO:0000256" key="3">
    <source>
        <dbReference type="ARBA" id="ARBA00023242"/>
    </source>
</evidence>
<feature type="region of interest" description="Disordered" evidence="4">
    <location>
        <begin position="90"/>
        <end position="125"/>
    </location>
</feature>
<dbReference type="InterPro" id="IPR028941">
    <property type="entry name" value="WHIM2_dom"/>
</dbReference>
<dbReference type="Pfam" id="PF05066">
    <property type="entry name" value="HARE-HTH"/>
    <property type="match status" value="1"/>
</dbReference>
<evidence type="ECO:0000256" key="1">
    <source>
        <dbReference type="ARBA" id="ARBA00004123"/>
    </source>
</evidence>
<feature type="domain" description="WHIM1" evidence="6">
    <location>
        <begin position="156"/>
        <end position="197"/>
    </location>
</feature>
<comment type="subcellular location">
    <subcellularLocation>
        <location evidence="1">Nucleus</location>
    </subcellularLocation>
</comment>
<sequence length="655" mass="72634">MHEGNLMAKYGLCPRTLKGELFSILSEHGSKGLHVSELAKFPQIVELDLPNTKDELEDLICSTLSSDITLFEKISSSAYRLRVNPLMKKGMGVSQSDTDDSGSVDDDFEDVSTSSSSSDDSDLDSSMCEQAIVRYKSPHKRKRNKLVEYTEIDESHPGEAWVVGLMEGEYSNLSTEEKLSALAALVDLTGAGSSLRKEDPARALSTNMPNIQQQRSGAKIKKASANSSTLPPSYWGHMQSSTGTGNAERTVEMMSGVHPLQSIFLGSDRRYNSYWIFLGPCIVNEPGHRRVYFESSEDGHWEVIDTEEALCSLLSVLDGRGAREAQLLASLTKREALLSQAMSENRKNESETGIRQAKSSDPSDMDVNNGNGSSPISDLDNNLNLSEGTSDRSASSGAILLELGKNYEEKKQKWDRLQEFDTWIWNSFYNNLNAVRFSKVSYLESLTRCRSCHDLYWRDEKHSTCREIEGTSMFPSHKVLPSQLQALKAAIHAIESVLPEEACGRTWTVLLASFGANGFDEHHLFQSFCRKACGKLSDSKRKASQYSLSAQCTSKLRLVNPAFESVLWMYLGQRGLAQPLIFRFSLPWSAASLFNFDLGFWKCGDDGALSQSPEEKQLHLMSGTLGSSFRLQYNSSPTFSSVLGGDTLTIESNVE</sequence>
<evidence type="ECO:0000313" key="9">
    <source>
        <dbReference type="Proteomes" id="UP001180020"/>
    </source>
</evidence>
<evidence type="ECO:0000313" key="8">
    <source>
        <dbReference type="EMBL" id="KAK1281578.1"/>
    </source>
</evidence>
<gene>
    <name evidence="8" type="ORF">QJS10_CPB22g00981</name>
</gene>
<feature type="region of interest" description="Disordered" evidence="4">
    <location>
        <begin position="341"/>
        <end position="392"/>
    </location>
</feature>
<keyword evidence="9" id="KW-1185">Reference proteome</keyword>
<dbReference type="AlphaFoldDB" id="A0AAV9BXD9"/>
<dbReference type="InterPro" id="IPR044977">
    <property type="entry name" value="RLT1-3"/>
</dbReference>
<name>A0AAV9BXD9_ACOCL</name>
<accession>A0AAV9BXD9</accession>
<reference evidence="8" key="1">
    <citation type="journal article" date="2023" name="Nat. Commun.">
        <title>Diploid and tetraploid genomes of Acorus and the evolution of monocots.</title>
        <authorList>
            <person name="Ma L."/>
            <person name="Liu K.W."/>
            <person name="Li Z."/>
            <person name="Hsiao Y.Y."/>
            <person name="Qi Y."/>
            <person name="Fu T."/>
            <person name="Tang G.D."/>
            <person name="Zhang D."/>
            <person name="Sun W.H."/>
            <person name="Liu D.K."/>
            <person name="Li Y."/>
            <person name="Chen G.Z."/>
            <person name="Liu X.D."/>
            <person name="Liao X.Y."/>
            <person name="Jiang Y.T."/>
            <person name="Yu X."/>
            <person name="Hao Y."/>
            <person name="Huang J."/>
            <person name="Zhao X.W."/>
            <person name="Ke S."/>
            <person name="Chen Y.Y."/>
            <person name="Wu W.L."/>
            <person name="Hsu J.L."/>
            <person name="Lin Y.F."/>
            <person name="Huang M.D."/>
            <person name="Li C.Y."/>
            <person name="Huang L."/>
            <person name="Wang Z.W."/>
            <person name="Zhao X."/>
            <person name="Zhong W.Y."/>
            <person name="Peng D.H."/>
            <person name="Ahmad S."/>
            <person name="Lan S."/>
            <person name="Zhang J.S."/>
            <person name="Tsai W.C."/>
            <person name="Van de Peer Y."/>
            <person name="Liu Z.J."/>
        </authorList>
    </citation>
    <scope>NUCLEOTIDE SEQUENCE</scope>
    <source>
        <strain evidence="8">CP</strain>
    </source>
</reference>
<dbReference type="GO" id="GO:0005634">
    <property type="term" value="C:nucleus"/>
    <property type="evidence" value="ECO:0007669"/>
    <property type="project" value="UniProtKB-SubCell"/>
</dbReference>
<organism evidence="8 9">
    <name type="scientific">Acorus calamus</name>
    <name type="common">Sweet flag</name>
    <dbReference type="NCBI Taxonomy" id="4465"/>
    <lineage>
        <taxon>Eukaryota</taxon>
        <taxon>Viridiplantae</taxon>
        <taxon>Streptophyta</taxon>
        <taxon>Embryophyta</taxon>
        <taxon>Tracheophyta</taxon>
        <taxon>Spermatophyta</taxon>
        <taxon>Magnoliopsida</taxon>
        <taxon>Liliopsida</taxon>
        <taxon>Acoraceae</taxon>
        <taxon>Acorus</taxon>
    </lineage>
</organism>
<feature type="compositionally biased region" description="Polar residues" evidence="4">
    <location>
        <begin position="353"/>
        <end position="392"/>
    </location>
</feature>
<dbReference type="PANTHER" id="PTHR36968">
    <property type="entry name" value="HOMEOBOX-DDT DOMAIN PROTEIN RLT2"/>
    <property type="match status" value="1"/>
</dbReference>
<dbReference type="Proteomes" id="UP001180020">
    <property type="component" value="Unassembled WGS sequence"/>
</dbReference>
<dbReference type="Pfam" id="PF15612">
    <property type="entry name" value="WHIM1"/>
    <property type="match status" value="1"/>
</dbReference>
<evidence type="ECO:0000256" key="4">
    <source>
        <dbReference type="SAM" id="MobiDB-lite"/>
    </source>
</evidence>
<comment type="caution">
    <text evidence="8">The sequence shown here is derived from an EMBL/GenBank/DDBJ whole genome shotgun (WGS) entry which is preliminary data.</text>
</comment>
<dbReference type="PANTHER" id="PTHR36968:SF8">
    <property type="entry name" value="HOMEOBOX-DDT DOMAIN PROTEIN RLT3 ISOFORM X1"/>
    <property type="match status" value="1"/>
</dbReference>
<reference evidence="8" key="2">
    <citation type="submission" date="2023-06" db="EMBL/GenBank/DDBJ databases">
        <authorList>
            <person name="Ma L."/>
            <person name="Liu K.-W."/>
            <person name="Li Z."/>
            <person name="Hsiao Y.-Y."/>
            <person name="Qi Y."/>
            <person name="Fu T."/>
            <person name="Tang G."/>
            <person name="Zhang D."/>
            <person name="Sun W.-H."/>
            <person name="Liu D.-K."/>
            <person name="Li Y."/>
            <person name="Chen G.-Z."/>
            <person name="Liu X.-D."/>
            <person name="Liao X.-Y."/>
            <person name="Jiang Y.-T."/>
            <person name="Yu X."/>
            <person name="Hao Y."/>
            <person name="Huang J."/>
            <person name="Zhao X.-W."/>
            <person name="Ke S."/>
            <person name="Chen Y.-Y."/>
            <person name="Wu W.-L."/>
            <person name="Hsu J.-L."/>
            <person name="Lin Y.-F."/>
            <person name="Huang M.-D."/>
            <person name="Li C.-Y."/>
            <person name="Huang L."/>
            <person name="Wang Z.-W."/>
            <person name="Zhao X."/>
            <person name="Zhong W.-Y."/>
            <person name="Peng D.-H."/>
            <person name="Ahmad S."/>
            <person name="Lan S."/>
            <person name="Zhang J.-S."/>
            <person name="Tsai W.-C."/>
            <person name="Van De Peer Y."/>
            <person name="Liu Z.-J."/>
        </authorList>
    </citation>
    <scope>NUCLEOTIDE SEQUENCE</scope>
    <source>
        <strain evidence="8">CP</strain>
        <tissue evidence="8">Leaves</tissue>
    </source>
</reference>
<keyword evidence="2" id="KW-0804">Transcription</keyword>
<evidence type="ECO:0000259" key="6">
    <source>
        <dbReference type="Pfam" id="PF15612"/>
    </source>
</evidence>
<feature type="compositionally biased region" description="Acidic residues" evidence="4">
    <location>
        <begin position="97"/>
        <end position="110"/>
    </location>
</feature>
<proteinExistence type="predicted"/>
<feature type="domain" description="WHIM2" evidence="7">
    <location>
        <begin position="261"/>
        <end position="334"/>
    </location>
</feature>
<evidence type="ECO:0008006" key="10">
    <source>
        <dbReference type="Google" id="ProtNLM"/>
    </source>
</evidence>
<dbReference type="InterPro" id="IPR028942">
    <property type="entry name" value="WHIM1_dom"/>
</dbReference>
<dbReference type="GO" id="GO:0006357">
    <property type="term" value="P:regulation of transcription by RNA polymerase II"/>
    <property type="evidence" value="ECO:0007669"/>
    <property type="project" value="InterPro"/>
</dbReference>
<keyword evidence="3" id="KW-0539">Nucleus</keyword>
<dbReference type="EMBL" id="JAUJYO010000022">
    <property type="protein sequence ID" value="KAK1281578.1"/>
    <property type="molecule type" value="Genomic_DNA"/>
</dbReference>
<dbReference type="Pfam" id="PF15613">
    <property type="entry name" value="WSD"/>
    <property type="match status" value="1"/>
</dbReference>
<dbReference type="InterPro" id="IPR007759">
    <property type="entry name" value="Asxl_HARE-HTH"/>
</dbReference>
<protein>
    <recommendedName>
        <fullName evidence="10">WHIM2 domain-containing protein</fullName>
    </recommendedName>
</protein>